<evidence type="ECO:0000256" key="6">
    <source>
        <dbReference type="RuleBase" id="RU004379"/>
    </source>
</evidence>
<feature type="transmembrane region" description="Helical" evidence="6">
    <location>
        <begin position="20"/>
        <end position="40"/>
    </location>
</feature>
<dbReference type="CDD" id="cd10432">
    <property type="entry name" value="BI-1-like_bacterial"/>
    <property type="match status" value="1"/>
</dbReference>
<keyword evidence="5 6" id="KW-0472">Membrane</keyword>
<keyword evidence="4 6" id="KW-1133">Transmembrane helix</keyword>
<feature type="transmembrane region" description="Helical" evidence="6">
    <location>
        <begin position="163"/>
        <end position="182"/>
    </location>
</feature>
<evidence type="ECO:0000256" key="1">
    <source>
        <dbReference type="ARBA" id="ARBA00004141"/>
    </source>
</evidence>
<dbReference type="Pfam" id="PF01027">
    <property type="entry name" value="Bax1-I"/>
    <property type="match status" value="1"/>
</dbReference>
<feature type="transmembrane region" description="Helical" evidence="6">
    <location>
        <begin position="202"/>
        <end position="222"/>
    </location>
</feature>
<evidence type="ECO:0000256" key="4">
    <source>
        <dbReference type="ARBA" id="ARBA00022989"/>
    </source>
</evidence>
<evidence type="ECO:0000256" key="3">
    <source>
        <dbReference type="ARBA" id="ARBA00022692"/>
    </source>
</evidence>
<dbReference type="AlphaFoldDB" id="A0A1H3AX18"/>
<accession>A0A1H3AX18</accession>
<proteinExistence type="inferred from homology"/>
<evidence type="ECO:0000256" key="2">
    <source>
        <dbReference type="ARBA" id="ARBA00010350"/>
    </source>
</evidence>
<protein>
    <recommendedName>
        <fullName evidence="9">Modulator of FtsH protease</fullName>
    </recommendedName>
</protein>
<evidence type="ECO:0000313" key="7">
    <source>
        <dbReference type="EMBL" id="SDX34135.1"/>
    </source>
</evidence>
<sequence>MNPYVDHSHAVPTSSLMTRVFAWMFAGLSLTAIISALLLADKKIIFYFNEHPPVFIGLVIFELVLVFFLAVRVHKMSVNTATFVFFLYATLNGVTLTPLLSMYTTGSILGVFVTAAAMFGAFAVYGAITKKDLSKLGSILFMALIGLIIATLVNMFLNNNMISTVLSYLGVIIFCGLTAYDVQKIKRMQAEMAVDEATHTKVAILGALSLYLDFINIFIYLLRLFGSRD</sequence>
<feature type="transmembrane region" description="Helical" evidence="6">
    <location>
        <begin position="52"/>
        <end position="71"/>
    </location>
</feature>
<dbReference type="PANTHER" id="PTHR23291">
    <property type="entry name" value="BAX INHIBITOR-RELATED"/>
    <property type="match status" value="1"/>
</dbReference>
<keyword evidence="8" id="KW-1185">Reference proteome</keyword>
<organism evidence="7 8">
    <name type="scientific">Marininema mesophilum</name>
    <dbReference type="NCBI Taxonomy" id="1048340"/>
    <lineage>
        <taxon>Bacteria</taxon>
        <taxon>Bacillati</taxon>
        <taxon>Bacillota</taxon>
        <taxon>Bacilli</taxon>
        <taxon>Bacillales</taxon>
        <taxon>Thermoactinomycetaceae</taxon>
        <taxon>Marininema</taxon>
    </lineage>
</organism>
<dbReference type="RefSeq" id="WP_091741985.1">
    <property type="nucleotide sequence ID" value="NZ_FNNQ01000014.1"/>
</dbReference>
<reference evidence="7 8" key="1">
    <citation type="submission" date="2016-10" db="EMBL/GenBank/DDBJ databases">
        <authorList>
            <person name="de Groot N.N."/>
        </authorList>
    </citation>
    <scope>NUCLEOTIDE SEQUENCE [LARGE SCALE GENOMIC DNA]</scope>
    <source>
        <strain evidence="7 8">DSM 45610</strain>
    </source>
</reference>
<dbReference type="OrthoDB" id="9793828at2"/>
<dbReference type="PANTHER" id="PTHR23291:SF50">
    <property type="entry name" value="PROTEIN LIFEGUARD 4"/>
    <property type="match status" value="1"/>
</dbReference>
<gene>
    <name evidence="7" type="ORF">SAMN05444487_11485</name>
</gene>
<dbReference type="InterPro" id="IPR006214">
    <property type="entry name" value="Bax_inhibitor_1-related"/>
</dbReference>
<feature type="transmembrane region" description="Helical" evidence="6">
    <location>
        <begin position="108"/>
        <end position="127"/>
    </location>
</feature>
<feature type="transmembrane region" description="Helical" evidence="6">
    <location>
        <begin position="139"/>
        <end position="157"/>
    </location>
</feature>
<dbReference type="EMBL" id="FNNQ01000014">
    <property type="protein sequence ID" value="SDX34135.1"/>
    <property type="molecule type" value="Genomic_DNA"/>
</dbReference>
<name>A0A1H3AX18_9BACL</name>
<keyword evidence="3 6" id="KW-0812">Transmembrane</keyword>
<evidence type="ECO:0000256" key="5">
    <source>
        <dbReference type="ARBA" id="ARBA00023136"/>
    </source>
</evidence>
<dbReference type="Proteomes" id="UP000198534">
    <property type="component" value="Unassembled WGS sequence"/>
</dbReference>
<feature type="transmembrane region" description="Helical" evidence="6">
    <location>
        <begin position="83"/>
        <end position="102"/>
    </location>
</feature>
<evidence type="ECO:0008006" key="9">
    <source>
        <dbReference type="Google" id="ProtNLM"/>
    </source>
</evidence>
<dbReference type="GO" id="GO:0005886">
    <property type="term" value="C:plasma membrane"/>
    <property type="evidence" value="ECO:0007669"/>
    <property type="project" value="TreeGrafter"/>
</dbReference>
<evidence type="ECO:0000313" key="8">
    <source>
        <dbReference type="Proteomes" id="UP000198534"/>
    </source>
</evidence>
<comment type="subcellular location">
    <subcellularLocation>
        <location evidence="1">Membrane</location>
        <topology evidence="1">Multi-pass membrane protein</topology>
    </subcellularLocation>
</comment>
<comment type="similarity">
    <text evidence="2 6">Belongs to the BI1 family.</text>
</comment>
<dbReference type="STRING" id="1048340.SAMN05444487_11485"/>